<gene>
    <name evidence="1" type="ORF">G2W53_015441</name>
</gene>
<evidence type="ECO:0000313" key="2">
    <source>
        <dbReference type="Proteomes" id="UP000634136"/>
    </source>
</evidence>
<dbReference type="AlphaFoldDB" id="A0A834WUZ6"/>
<accession>A0A834WUZ6</accession>
<name>A0A834WUZ6_9FABA</name>
<protein>
    <submittedName>
        <fullName evidence="1">Uncharacterized protein</fullName>
    </submittedName>
</protein>
<evidence type="ECO:0000313" key="1">
    <source>
        <dbReference type="EMBL" id="KAF7833108.1"/>
    </source>
</evidence>
<reference evidence="1" key="1">
    <citation type="submission" date="2020-09" db="EMBL/GenBank/DDBJ databases">
        <title>Genome-Enabled Discovery of Anthraquinone Biosynthesis in Senna tora.</title>
        <authorList>
            <person name="Kang S.-H."/>
            <person name="Pandey R.P."/>
            <person name="Lee C.-M."/>
            <person name="Sim J.-S."/>
            <person name="Jeong J.-T."/>
            <person name="Choi B.-S."/>
            <person name="Jung M."/>
            <person name="Ginzburg D."/>
            <person name="Zhao K."/>
            <person name="Won S.Y."/>
            <person name="Oh T.-J."/>
            <person name="Yu Y."/>
            <person name="Kim N.-H."/>
            <person name="Lee O.R."/>
            <person name="Lee T.-H."/>
            <person name="Bashyal P."/>
            <person name="Kim T.-S."/>
            <person name="Lee W.-H."/>
            <person name="Kawkins C."/>
            <person name="Kim C.-K."/>
            <person name="Kim J.S."/>
            <person name="Ahn B.O."/>
            <person name="Rhee S.Y."/>
            <person name="Sohng J.K."/>
        </authorList>
    </citation>
    <scope>NUCLEOTIDE SEQUENCE</scope>
    <source>
        <tissue evidence="1">Leaf</tissue>
    </source>
</reference>
<dbReference type="Proteomes" id="UP000634136">
    <property type="component" value="Unassembled WGS sequence"/>
</dbReference>
<comment type="caution">
    <text evidence="1">The sequence shown here is derived from an EMBL/GenBank/DDBJ whole genome shotgun (WGS) entry which is preliminary data.</text>
</comment>
<dbReference type="EMBL" id="JAAIUW010000005">
    <property type="protein sequence ID" value="KAF7833108.1"/>
    <property type="molecule type" value="Genomic_DNA"/>
</dbReference>
<sequence length="66" mass="7243">MVNKLSKPKQSKESFTPSVFTASKVDESSLVDDGGSTMVVRVDDCGLVHSIVLVRSHFLGHNKQLR</sequence>
<keyword evidence="2" id="KW-1185">Reference proteome</keyword>
<proteinExistence type="predicted"/>
<organism evidence="1 2">
    <name type="scientific">Senna tora</name>
    <dbReference type="NCBI Taxonomy" id="362788"/>
    <lineage>
        <taxon>Eukaryota</taxon>
        <taxon>Viridiplantae</taxon>
        <taxon>Streptophyta</taxon>
        <taxon>Embryophyta</taxon>
        <taxon>Tracheophyta</taxon>
        <taxon>Spermatophyta</taxon>
        <taxon>Magnoliopsida</taxon>
        <taxon>eudicotyledons</taxon>
        <taxon>Gunneridae</taxon>
        <taxon>Pentapetalae</taxon>
        <taxon>rosids</taxon>
        <taxon>fabids</taxon>
        <taxon>Fabales</taxon>
        <taxon>Fabaceae</taxon>
        <taxon>Caesalpinioideae</taxon>
        <taxon>Cassia clade</taxon>
        <taxon>Senna</taxon>
    </lineage>
</organism>